<sequence>MYKGMGGGKEQGSDEVGQAGDAHPPHTHRHTPKGCIIAAHKLDRARWDGMGWDGEGVSPSERQLKRKMSDECAHQKAGWGKFRRMTPFTGGDSLSMMYIRDVWNEGEHDK</sequence>
<evidence type="ECO:0000313" key="2">
    <source>
        <dbReference type="EMBL" id="RKP14711.1"/>
    </source>
</evidence>
<accession>A0A4P9Y8M5</accession>
<proteinExistence type="predicted"/>
<dbReference type="AlphaFoldDB" id="A0A4P9Y8M5"/>
<name>A0A4P9Y8M5_9FUNG</name>
<keyword evidence="3" id="KW-1185">Reference proteome</keyword>
<protein>
    <submittedName>
        <fullName evidence="2">Uncharacterized protein</fullName>
    </submittedName>
</protein>
<dbReference type="Proteomes" id="UP000267251">
    <property type="component" value="Unassembled WGS sequence"/>
</dbReference>
<organism evidence="2 3">
    <name type="scientific">Piptocephalis cylindrospora</name>
    <dbReference type="NCBI Taxonomy" id="1907219"/>
    <lineage>
        <taxon>Eukaryota</taxon>
        <taxon>Fungi</taxon>
        <taxon>Fungi incertae sedis</taxon>
        <taxon>Zoopagomycota</taxon>
        <taxon>Zoopagomycotina</taxon>
        <taxon>Zoopagomycetes</taxon>
        <taxon>Zoopagales</taxon>
        <taxon>Piptocephalidaceae</taxon>
        <taxon>Piptocephalis</taxon>
    </lineage>
</organism>
<reference evidence="3" key="1">
    <citation type="journal article" date="2018" name="Nat. Microbiol.">
        <title>Leveraging single-cell genomics to expand the fungal tree of life.</title>
        <authorList>
            <person name="Ahrendt S.R."/>
            <person name="Quandt C.A."/>
            <person name="Ciobanu D."/>
            <person name="Clum A."/>
            <person name="Salamov A."/>
            <person name="Andreopoulos B."/>
            <person name="Cheng J.F."/>
            <person name="Woyke T."/>
            <person name="Pelin A."/>
            <person name="Henrissat B."/>
            <person name="Reynolds N.K."/>
            <person name="Benny G.L."/>
            <person name="Smith M.E."/>
            <person name="James T.Y."/>
            <person name="Grigoriev I.V."/>
        </authorList>
    </citation>
    <scope>NUCLEOTIDE SEQUENCE [LARGE SCALE GENOMIC DNA]</scope>
</reference>
<evidence type="ECO:0000313" key="3">
    <source>
        <dbReference type="Proteomes" id="UP000267251"/>
    </source>
</evidence>
<feature type="compositionally biased region" description="Gly residues" evidence="1">
    <location>
        <begin position="1"/>
        <end position="10"/>
    </location>
</feature>
<gene>
    <name evidence="2" type="ORF">BJ684DRAFT_14970</name>
</gene>
<dbReference type="EMBL" id="KZ987799">
    <property type="protein sequence ID" value="RKP14711.1"/>
    <property type="molecule type" value="Genomic_DNA"/>
</dbReference>
<evidence type="ECO:0000256" key="1">
    <source>
        <dbReference type="SAM" id="MobiDB-lite"/>
    </source>
</evidence>
<feature type="region of interest" description="Disordered" evidence="1">
    <location>
        <begin position="1"/>
        <end position="33"/>
    </location>
</feature>